<feature type="region of interest" description="Disordered" evidence="1">
    <location>
        <begin position="151"/>
        <end position="196"/>
    </location>
</feature>
<accession>A0A6A3QXY9</accession>
<dbReference type="AlphaFoldDB" id="A0A6A3QXY9"/>
<evidence type="ECO:0000313" key="3">
    <source>
        <dbReference type="Proteomes" id="UP000441208"/>
    </source>
</evidence>
<feature type="compositionally biased region" description="Basic and acidic residues" evidence="1">
    <location>
        <begin position="100"/>
        <end position="124"/>
    </location>
</feature>
<name>A0A6A3QXY9_9STRA</name>
<organism evidence="2 3">
    <name type="scientific">Phytophthora fragariae</name>
    <dbReference type="NCBI Taxonomy" id="53985"/>
    <lineage>
        <taxon>Eukaryota</taxon>
        <taxon>Sar</taxon>
        <taxon>Stramenopiles</taxon>
        <taxon>Oomycota</taxon>
        <taxon>Peronosporomycetes</taxon>
        <taxon>Peronosporales</taxon>
        <taxon>Peronosporaceae</taxon>
        <taxon>Phytophthora</taxon>
    </lineage>
</organism>
<protein>
    <submittedName>
        <fullName evidence="2">Uncharacterized protein</fullName>
    </submittedName>
</protein>
<proteinExistence type="predicted"/>
<gene>
    <name evidence="2" type="ORF">PF007_g21034</name>
</gene>
<sequence length="196" mass="22159">MGEAMWHDHMVVLTERLRVFVSKNKSADPGCLPARVKLVLLFVNKHLGSALGHVQVDNPAWWTGFSKAVEAIDYKSPEWTMPLVNTLAQAAVARPPNRYTDSRDQHRIRDGQGHREKRVPDDVRQPIPTNRRGEEPYLRFLGDVICSGGTRDRCGHHKRVHGWPTADIPRPEGVGPRHEHPPQRQGSRIEAGSPWS</sequence>
<dbReference type="EMBL" id="QXFZ01001738">
    <property type="protein sequence ID" value="KAE9085736.1"/>
    <property type="molecule type" value="Genomic_DNA"/>
</dbReference>
<feature type="region of interest" description="Disordered" evidence="1">
    <location>
        <begin position="94"/>
        <end position="134"/>
    </location>
</feature>
<evidence type="ECO:0000313" key="2">
    <source>
        <dbReference type="EMBL" id="KAE9085736.1"/>
    </source>
</evidence>
<reference evidence="2 3" key="1">
    <citation type="submission" date="2018-08" db="EMBL/GenBank/DDBJ databases">
        <title>Genomic investigation of the strawberry pathogen Phytophthora fragariae indicates pathogenicity is determined by transcriptional variation in three key races.</title>
        <authorList>
            <person name="Adams T.M."/>
            <person name="Armitage A.D."/>
            <person name="Sobczyk M.K."/>
            <person name="Bates H.J."/>
            <person name="Dunwell J.M."/>
            <person name="Nellist C.F."/>
            <person name="Harrison R.J."/>
        </authorList>
    </citation>
    <scope>NUCLEOTIDE SEQUENCE [LARGE SCALE GENOMIC DNA]</scope>
    <source>
        <strain evidence="2 3">NOV-71</strain>
    </source>
</reference>
<dbReference type="Proteomes" id="UP000441208">
    <property type="component" value="Unassembled WGS sequence"/>
</dbReference>
<comment type="caution">
    <text evidence="2">The sequence shown here is derived from an EMBL/GenBank/DDBJ whole genome shotgun (WGS) entry which is preliminary data.</text>
</comment>
<evidence type="ECO:0000256" key="1">
    <source>
        <dbReference type="SAM" id="MobiDB-lite"/>
    </source>
</evidence>